<dbReference type="SUPFAM" id="SSF50475">
    <property type="entry name" value="FMN-binding split barrel"/>
    <property type="match status" value="1"/>
</dbReference>
<gene>
    <name evidence="1" type="ORF">SAMN05216252_123119</name>
</gene>
<dbReference type="OrthoDB" id="4279675at2"/>
<proteinExistence type="predicted"/>
<dbReference type="Proteomes" id="UP000198280">
    <property type="component" value="Unassembled WGS sequence"/>
</dbReference>
<dbReference type="RefSeq" id="WP_089227529.1">
    <property type="nucleotide sequence ID" value="NZ_FZOF01000023.1"/>
</dbReference>
<protein>
    <submittedName>
        <fullName evidence="1">Pyridoxamine 5'-phosphate oxidase</fullName>
    </submittedName>
</protein>
<dbReference type="InterPro" id="IPR024747">
    <property type="entry name" value="Pyridox_Oxase-rel"/>
</dbReference>
<dbReference type="InterPro" id="IPR012349">
    <property type="entry name" value="Split_barrel_FMN-bd"/>
</dbReference>
<name>A0A239MB66_9ACTN</name>
<evidence type="ECO:0000313" key="2">
    <source>
        <dbReference type="Proteomes" id="UP000198280"/>
    </source>
</evidence>
<evidence type="ECO:0000313" key="1">
    <source>
        <dbReference type="EMBL" id="SNT40015.1"/>
    </source>
</evidence>
<sequence length="122" mass="13543">MEFEGRAALALLGRVRYGRLALTRGALPYIAVARHVVTDDSVLIRTDRSWGVDGTVVAYQADDLEAGWAVQFLGTARAFHPSTAQQALFGTDRQNDTSREPGHVYVRLDPRVHHRNDLASAW</sequence>
<dbReference type="AlphaFoldDB" id="A0A239MB66"/>
<keyword evidence="2" id="KW-1185">Reference proteome</keyword>
<dbReference type="Pfam" id="PF12900">
    <property type="entry name" value="Pyridox_ox_2"/>
    <property type="match status" value="1"/>
</dbReference>
<accession>A0A239MB66</accession>
<reference evidence="1 2" key="1">
    <citation type="submission" date="2017-06" db="EMBL/GenBank/DDBJ databases">
        <authorList>
            <person name="Kim H.J."/>
            <person name="Triplett B.A."/>
        </authorList>
    </citation>
    <scope>NUCLEOTIDE SEQUENCE [LARGE SCALE GENOMIC DNA]</scope>
    <source>
        <strain evidence="1 2">CGMCC 4.1858</strain>
    </source>
</reference>
<dbReference type="Gene3D" id="2.30.110.10">
    <property type="entry name" value="Electron Transport, Fmn-binding Protein, Chain A"/>
    <property type="match status" value="1"/>
</dbReference>
<organism evidence="1 2">
    <name type="scientific">Actinacidiphila glaucinigra</name>
    <dbReference type="NCBI Taxonomy" id="235986"/>
    <lineage>
        <taxon>Bacteria</taxon>
        <taxon>Bacillati</taxon>
        <taxon>Actinomycetota</taxon>
        <taxon>Actinomycetes</taxon>
        <taxon>Kitasatosporales</taxon>
        <taxon>Streptomycetaceae</taxon>
        <taxon>Actinacidiphila</taxon>
    </lineage>
</organism>
<dbReference type="EMBL" id="FZOF01000023">
    <property type="protein sequence ID" value="SNT40015.1"/>
    <property type="molecule type" value="Genomic_DNA"/>
</dbReference>